<dbReference type="Gene3D" id="1.25.10.90">
    <property type="match status" value="1"/>
</dbReference>
<proteinExistence type="predicted"/>
<dbReference type="Pfam" id="PF08713">
    <property type="entry name" value="DNA_alkylation"/>
    <property type="match status" value="1"/>
</dbReference>
<dbReference type="InterPro" id="IPR016024">
    <property type="entry name" value="ARM-type_fold"/>
</dbReference>
<dbReference type="InterPro" id="IPR014825">
    <property type="entry name" value="DNA_alkylation"/>
</dbReference>
<dbReference type="AlphaFoldDB" id="I8AEA8"/>
<dbReference type="CDD" id="cd07064">
    <property type="entry name" value="AlkD_like_1"/>
    <property type="match status" value="1"/>
</dbReference>
<dbReference type="EMBL" id="AKKV01000042">
    <property type="protein sequence ID" value="EIT83927.1"/>
    <property type="molecule type" value="Genomic_DNA"/>
</dbReference>
<evidence type="ECO:0000313" key="1">
    <source>
        <dbReference type="EMBL" id="EIT83927.1"/>
    </source>
</evidence>
<organism evidence="1 2">
    <name type="scientific">Fictibacillus macauensis ZFHKF-1</name>
    <dbReference type="NCBI Taxonomy" id="1196324"/>
    <lineage>
        <taxon>Bacteria</taxon>
        <taxon>Bacillati</taxon>
        <taxon>Bacillota</taxon>
        <taxon>Bacilli</taxon>
        <taxon>Bacillales</taxon>
        <taxon>Fictibacillaceae</taxon>
        <taxon>Fictibacillus</taxon>
    </lineage>
</organism>
<comment type="caution">
    <text evidence="1">The sequence shown here is derived from an EMBL/GenBank/DDBJ whole genome shotgun (WGS) entry which is preliminary data.</text>
</comment>
<dbReference type="eggNOG" id="COG4912">
    <property type="taxonomic scope" value="Bacteria"/>
</dbReference>
<keyword evidence="2" id="KW-1185">Reference proteome</keyword>
<dbReference type="PATRIC" id="fig|1196324.3.peg.3647"/>
<evidence type="ECO:0008006" key="3">
    <source>
        <dbReference type="Google" id="ProtNLM"/>
    </source>
</evidence>
<dbReference type="Proteomes" id="UP000004080">
    <property type="component" value="Unassembled WGS sequence"/>
</dbReference>
<dbReference type="OrthoDB" id="9775346at2"/>
<protein>
    <recommendedName>
        <fullName evidence="3">DNA alkylation repair protein</fullName>
    </recommendedName>
</protein>
<dbReference type="PANTHER" id="PTHR34070:SF1">
    <property type="entry name" value="DNA ALKYLATION REPAIR PROTEIN"/>
    <property type="match status" value="1"/>
</dbReference>
<reference evidence="1 2" key="1">
    <citation type="journal article" date="2012" name="J. Bacteriol.">
        <title>Genome of Bacillus macauensis ZFHKF-1, a Long-Chain-Forming Bacterium.</title>
        <authorList>
            <person name="Cai L."/>
            <person name="Zhang T."/>
        </authorList>
    </citation>
    <scope>NUCLEOTIDE SEQUENCE [LARGE SCALE GENOMIC DNA]</scope>
    <source>
        <strain evidence="1 2">ZFHKF-1</strain>
    </source>
</reference>
<evidence type="ECO:0000313" key="2">
    <source>
        <dbReference type="Proteomes" id="UP000004080"/>
    </source>
</evidence>
<dbReference type="PANTHER" id="PTHR34070">
    <property type="entry name" value="ARMADILLO-TYPE FOLD"/>
    <property type="match status" value="1"/>
</dbReference>
<dbReference type="RefSeq" id="WP_007203643.1">
    <property type="nucleotide sequence ID" value="NZ_AKKV01000042.1"/>
</dbReference>
<dbReference type="STRING" id="1196324.A374_17869"/>
<gene>
    <name evidence="1" type="ORF">A374_17869</name>
</gene>
<dbReference type="SUPFAM" id="SSF48371">
    <property type="entry name" value="ARM repeat"/>
    <property type="match status" value="1"/>
</dbReference>
<accession>I8AEA8</accession>
<sequence>MDYIEALYEEVRGMQNPAEAVKMASYMKNKFTFAGLRAPILNHIVKKHVKMYGRPDLKIETVVKKCWGYQLREMQYIGLYVIDLLKKDFQEEDLTHLEYIVTKKSWWDTIDHIAKHHLGHYVQSFPETKNEVIERWINASNMWMNRSAILHQLSYKERTDEERLTYVIEKKIDDPEFFIRKAIGWALREYAKTNPDWVRTFVEKHPDLSPLSRKEALKHIK</sequence>
<name>I8AEA8_9BACL</name>